<proteinExistence type="predicted"/>
<gene>
    <name evidence="3" type="ORF">EXIGLDRAFT_751657</name>
</gene>
<feature type="compositionally biased region" description="Basic and acidic residues" evidence="2">
    <location>
        <begin position="253"/>
        <end position="263"/>
    </location>
</feature>
<evidence type="ECO:0000256" key="2">
    <source>
        <dbReference type="SAM" id="MobiDB-lite"/>
    </source>
</evidence>
<evidence type="ECO:0000313" key="3">
    <source>
        <dbReference type="EMBL" id="KZV88527.1"/>
    </source>
</evidence>
<feature type="region of interest" description="Disordered" evidence="2">
    <location>
        <begin position="253"/>
        <end position="277"/>
    </location>
</feature>
<sequence>MTTPQGEPRPELPIGAVVIMNCSIKEPILAAIEEYQRICPLTASMASTRASIRSGRMSRPRRPCVVTRVARGGPMFVPLTTFTRQPVTTMDLHTQHFAVSIGNTTAFPEGRGKLVISPNWPLSYYTPCYAVAYEILVGTERNPQAYGRARENGRFEYQVQNDEIRVFRRIMRELNEEYENLTYEDRRRYNRTWNEAQRIRRQRQAAESNYTTRTNLMSNASIGTRLGTIIEDADTSKANTVEHANKFAALKQDDTGDHSDAPSHSEPVAQVPSPKTKRTKVSFITYGLATTFLGKGRSSTSAAPIATPA</sequence>
<name>A0A165F7I7_EXIGL</name>
<accession>A0A165F7I7</accession>
<evidence type="ECO:0000256" key="1">
    <source>
        <dbReference type="SAM" id="Coils"/>
    </source>
</evidence>
<protein>
    <submittedName>
        <fullName evidence="3">Uncharacterized protein</fullName>
    </submittedName>
</protein>
<dbReference type="InParanoid" id="A0A165F7I7"/>
<keyword evidence="4" id="KW-1185">Reference proteome</keyword>
<organism evidence="3 4">
    <name type="scientific">Exidia glandulosa HHB12029</name>
    <dbReference type="NCBI Taxonomy" id="1314781"/>
    <lineage>
        <taxon>Eukaryota</taxon>
        <taxon>Fungi</taxon>
        <taxon>Dikarya</taxon>
        <taxon>Basidiomycota</taxon>
        <taxon>Agaricomycotina</taxon>
        <taxon>Agaricomycetes</taxon>
        <taxon>Auriculariales</taxon>
        <taxon>Exidiaceae</taxon>
        <taxon>Exidia</taxon>
    </lineage>
</organism>
<keyword evidence="1" id="KW-0175">Coiled coil</keyword>
<feature type="coiled-coil region" evidence="1">
    <location>
        <begin position="157"/>
        <end position="184"/>
    </location>
</feature>
<dbReference type="AlphaFoldDB" id="A0A165F7I7"/>
<dbReference type="EMBL" id="KV426098">
    <property type="protein sequence ID" value="KZV88527.1"/>
    <property type="molecule type" value="Genomic_DNA"/>
</dbReference>
<evidence type="ECO:0000313" key="4">
    <source>
        <dbReference type="Proteomes" id="UP000077266"/>
    </source>
</evidence>
<dbReference type="Proteomes" id="UP000077266">
    <property type="component" value="Unassembled WGS sequence"/>
</dbReference>
<reference evidence="3 4" key="1">
    <citation type="journal article" date="2016" name="Mol. Biol. Evol.">
        <title>Comparative Genomics of Early-Diverging Mushroom-Forming Fungi Provides Insights into the Origins of Lignocellulose Decay Capabilities.</title>
        <authorList>
            <person name="Nagy L.G."/>
            <person name="Riley R."/>
            <person name="Tritt A."/>
            <person name="Adam C."/>
            <person name="Daum C."/>
            <person name="Floudas D."/>
            <person name="Sun H."/>
            <person name="Yadav J.S."/>
            <person name="Pangilinan J."/>
            <person name="Larsson K.H."/>
            <person name="Matsuura K."/>
            <person name="Barry K."/>
            <person name="Labutti K."/>
            <person name="Kuo R."/>
            <person name="Ohm R.A."/>
            <person name="Bhattacharya S.S."/>
            <person name="Shirouzu T."/>
            <person name="Yoshinaga Y."/>
            <person name="Martin F.M."/>
            <person name="Grigoriev I.V."/>
            <person name="Hibbett D.S."/>
        </authorList>
    </citation>
    <scope>NUCLEOTIDE SEQUENCE [LARGE SCALE GENOMIC DNA]</scope>
    <source>
        <strain evidence="3 4">HHB12029</strain>
    </source>
</reference>